<evidence type="ECO:0000256" key="1">
    <source>
        <dbReference type="SAM" id="SignalP"/>
    </source>
</evidence>
<sequence>MPGPHGMCKCCVIIFQLPVILRTVDSYPWNKNDEMTKADKNKLKKLAMELVLEANLKIRQVLPVRDLHADFMAFDVGVIMGNSRMAFGRTHKRGDTSENEQQLKRNYRKQFLLRKMGLPANSTTKKRFLHQWPVESSWTMGLYDDLGL</sequence>
<name>A0ABM3M9P6_GALME</name>
<evidence type="ECO:0000313" key="2">
    <source>
        <dbReference type="Proteomes" id="UP001652740"/>
    </source>
</evidence>
<evidence type="ECO:0000313" key="3">
    <source>
        <dbReference type="RefSeq" id="XP_052748159.1"/>
    </source>
</evidence>
<feature type="chain" id="PRO_5046928015" evidence="1">
    <location>
        <begin position="27"/>
        <end position="148"/>
    </location>
</feature>
<dbReference type="GeneID" id="113523517"/>
<keyword evidence="1" id="KW-0732">Signal</keyword>
<gene>
    <name evidence="3" type="primary">LOC113523517</name>
</gene>
<keyword evidence="2" id="KW-1185">Reference proteome</keyword>
<dbReference type="RefSeq" id="XP_052748159.1">
    <property type="nucleotide sequence ID" value="XM_052892199.1"/>
</dbReference>
<accession>A0ABM3M9P6</accession>
<dbReference type="Proteomes" id="UP001652740">
    <property type="component" value="Unplaced"/>
</dbReference>
<protein>
    <submittedName>
        <fullName evidence="3">Uncharacterized protein LOC113523517</fullName>
    </submittedName>
</protein>
<proteinExistence type="predicted"/>
<organism evidence="2 3">
    <name type="scientific">Galleria mellonella</name>
    <name type="common">Greater wax moth</name>
    <dbReference type="NCBI Taxonomy" id="7137"/>
    <lineage>
        <taxon>Eukaryota</taxon>
        <taxon>Metazoa</taxon>
        <taxon>Ecdysozoa</taxon>
        <taxon>Arthropoda</taxon>
        <taxon>Hexapoda</taxon>
        <taxon>Insecta</taxon>
        <taxon>Pterygota</taxon>
        <taxon>Neoptera</taxon>
        <taxon>Endopterygota</taxon>
        <taxon>Lepidoptera</taxon>
        <taxon>Glossata</taxon>
        <taxon>Ditrysia</taxon>
        <taxon>Pyraloidea</taxon>
        <taxon>Pyralidae</taxon>
        <taxon>Galleriinae</taxon>
        <taxon>Galleria</taxon>
    </lineage>
</organism>
<reference evidence="3" key="1">
    <citation type="submission" date="2025-08" db="UniProtKB">
        <authorList>
            <consortium name="RefSeq"/>
        </authorList>
    </citation>
    <scope>IDENTIFICATION</scope>
    <source>
        <tissue evidence="3">Whole larvae</tissue>
    </source>
</reference>
<feature type="signal peptide" evidence="1">
    <location>
        <begin position="1"/>
        <end position="26"/>
    </location>
</feature>